<name>A0AAD4J214_PERFH</name>
<dbReference type="EMBL" id="SDAM02000175">
    <property type="protein sequence ID" value="KAH6825484.1"/>
    <property type="molecule type" value="Genomic_DNA"/>
</dbReference>
<feature type="chain" id="PRO_5041898416" evidence="1">
    <location>
        <begin position="26"/>
        <end position="74"/>
    </location>
</feature>
<proteinExistence type="predicted"/>
<gene>
    <name evidence="2" type="ORF">C2S53_005971</name>
</gene>
<sequence>MNSCRRLVLLSAVVLILALGGHCNASRSMNAFKIKHRPQNSTGHFLNFMPKRWIPASGPSRKHNDLGLQSWRFP</sequence>
<evidence type="ECO:0000313" key="3">
    <source>
        <dbReference type="Proteomes" id="UP001190926"/>
    </source>
</evidence>
<evidence type="ECO:0000313" key="2">
    <source>
        <dbReference type="EMBL" id="KAH6825484.1"/>
    </source>
</evidence>
<dbReference type="Proteomes" id="UP001190926">
    <property type="component" value="Unassembled WGS sequence"/>
</dbReference>
<feature type="signal peptide" evidence="1">
    <location>
        <begin position="1"/>
        <end position="25"/>
    </location>
</feature>
<reference evidence="2 3" key="1">
    <citation type="journal article" date="2021" name="Nat. Commun.">
        <title>Incipient diploidization of the medicinal plant Perilla within 10,000 years.</title>
        <authorList>
            <person name="Zhang Y."/>
            <person name="Shen Q."/>
            <person name="Leng L."/>
            <person name="Zhang D."/>
            <person name="Chen S."/>
            <person name="Shi Y."/>
            <person name="Ning Z."/>
            <person name="Chen S."/>
        </authorList>
    </citation>
    <scope>NUCLEOTIDE SEQUENCE [LARGE SCALE GENOMIC DNA]</scope>
    <source>
        <strain evidence="3">cv. PC099</strain>
    </source>
</reference>
<comment type="caution">
    <text evidence="2">The sequence shown here is derived from an EMBL/GenBank/DDBJ whole genome shotgun (WGS) entry which is preliminary data.</text>
</comment>
<organism evidence="2 3">
    <name type="scientific">Perilla frutescens var. hirtella</name>
    <name type="common">Perilla citriodora</name>
    <name type="synonym">Perilla setoyensis</name>
    <dbReference type="NCBI Taxonomy" id="608512"/>
    <lineage>
        <taxon>Eukaryota</taxon>
        <taxon>Viridiplantae</taxon>
        <taxon>Streptophyta</taxon>
        <taxon>Embryophyta</taxon>
        <taxon>Tracheophyta</taxon>
        <taxon>Spermatophyta</taxon>
        <taxon>Magnoliopsida</taxon>
        <taxon>eudicotyledons</taxon>
        <taxon>Gunneridae</taxon>
        <taxon>Pentapetalae</taxon>
        <taxon>asterids</taxon>
        <taxon>lamiids</taxon>
        <taxon>Lamiales</taxon>
        <taxon>Lamiaceae</taxon>
        <taxon>Nepetoideae</taxon>
        <taxon>Elsholtzieae</taxon>
        <taxon>Perilla</taxon>
    </lineage>
</organism>
<accession>A0AAD4J214</accession>
<keyword evidence="3" id="KW-1185">Reference proteome</keyword>
<evidence type="ECO:0000256" key="1">
    <source>
        <dbReference type="SAM" id="SignalP"/>
    </source>
</evidence>
<keyword evidence="1" id="KW-0732">Signal</keyword>
<protein>
    <submittedName>
        <fullName evidence="2">Inflorescence deficient in abscission 2</fullName>
    </submittedName>
</protein>
<dbReference type="AlphaFoldDB" id="A0AAD4J214"/>